<protein>
    <submittedName>
        <fullName evidence="2">Uncharacterized protein</fullName>
    </submittedName>
</protein>
<sequence length="129" mass="13987">MHERTPSLSSPLQPQSPRRPLKRISGTTARVRARIADELAAYRDTGKFTTALAGPLKTSTESGVRAALPGRSLVTTRIRLRETAPGPTSPDRFSTASPPAGARMRRAPRTPASTEHWVDMGWENLALAC</sequence>
<feature type="region of interest" description="Disordered" evidence="1">
    <location>
        <begin position="1"/>
        <end position="28"/>
    </location>
</feature>
<name>A0ABT2CEB6_9ACTN</name>
<gene>
    <name evidence="2" type="ORF">NX801_04780</name>
</gene>
<evidence type="ECO:0000313" key="2">
    <source>
        <dbReference type="EMBL" id="MCS0634984.1"/>
    </source>
</evidence>
<feature type="compositionally biased region" description="Low complexity" evidence="1">
    <location>
        <begin position="1"/>
        <end position="18"/>
    </location>
</feature>
<evidence type="ECO:0000313" key="3">
    <source>
        <dbReference type="Proteomes" id="UP001431313"/>
    </source>
</evidence>
<feature type="region of interest" description="Disordered" evidence="1">
    <location>
        <begin position="81"/>
        <end position="112"/>
    </location>
</feature>
<reference evidence="2" key="1">
    <citation type="submission" date="2022-08" db="EMBL/GenBank/DDBJ databases">
        <authorList>
            <person name="Somphong A."/>
            <person name="Phongsopitanun W."/>
        </authorList>
    </citation>
    <scope>NUCLEOTIDE SEQUENCE</scope>
    <source>
        <strain evidence="2">LP05-1</strain>
    </source>
</reference>
<dbReference type="EMBL" id="JANUGQ010000002">
    <property type="protein sequence ID" value="MCS0634984.1"/>
    <property type="molecule type" value="Genomic_DNA"/>
</dbReference>
<proteinExistence type="predicted"/>
<accession>A0ABT2CEB6</accession>
<comment type="caution">
    <text evidence="2">The sequence shown here is derived from an EMBL/GenBank/DDBJ whole genome shotgun (WGS) entry which is preliminary data.</text>
</comment>
<organism evidence="2 3">
    <name type="scientific">Streptomyces pyxinae</name>
    <dbReference type="NCBI Taxonomy" id="2970734"/>
    <lineage>
        <taxon>Bacteria</taxon>
        <taxon>Bacillati</taxon>
        <taxon>Actinomycetota</taxon>
        <taxon>Actinomycetes</taxon>
        <taxon>Kitasatosporales</taxon>
        <taxon>Streptomycetaceae</taxon>
        <taxon>Streptomyces</taxon>
    </lineage>
</organism>
<dbReference type="RefSeq" id="WP_258785630.1">
    <property type="nucleotide sequence ID" value="NZ_JANUGQ010000002.1"/>
</dbReference>
<evidence type="ECO:0000256" key="1">
    <source>
        <dbReference type="SAM" id="MobiDB-lite"/>
    </source>
</evidence>
<dbReference type="Proteomes" id="UP001431313">
    <property type="component" value="Unassembled WGS sequence"/>
</dbReference>
<keyword evidence="3" id="KW-1185">Reference proteome</keyword>